<protein>
    <recommendedName>
        <fullName evidence="3">Superoxide dismutase copper/zinc binding domain-containing protein</fullName>
    </recommendedName>
</protein>
<dbReference type="Gene3D" id="2.60.40.200">
    <property type="entry name" value="Superoxide dismutase, copper/zinc binding domain"/>
    <property type="match status" value="1"/>
</dbReference>
<reference evidence="4" key="1">
    <citation type="submission" date="2021-02" db="EMBL/GenBank/DDBJ databases">
        <authorList>
            <person name="Nowell W R."/>
        </authorList>
    </citation>
    <scope>NUCLEOTIDE SEQUENCE</scope>
</reference>
<dbReference type="PRINTS" id="PR00068">
    <property type="entry name" value="CUZNDISMTASE"/>
</dbReference>
<keyword evidence="5" id="KW-1185">Reference proteome</keyword>
<accession>A0A814I501</accession>
<keyword evidence="2" id="KW-0732">Signal</keyword>
<comment type="caution">
    <text evidence="4">The sequence shown here is derived from an EMBL/GenBank/DDBJ whole genome shotgun (WGS) entry which is preliminary data.</text>
</comment>
<dbReference type="Pfam" id="PF00080">
    <property type="entry name" value="Sod_Cu"/>
    <property type="match status" value="1"/>
</dbReference>
<name>A0A814I501_ADIRI</name>
<dbReference type="SUPFAM" id="SSF49329">
    <property type="entry name" value="Cu,Zn superoxide dismutase-like"/>
    <property type="match status" value="1"/>
</dbReference>
<dbReference type="PANTHER" id="PTHR10003">
    <property type="entry name" value="SUPEROXIDE DISMUTASE CU-ZN -RELATED"/>
    <property type="match status" value="1"/>
</dbReference>
<organism evidence="4 5">
    <name type="scientific">Adineta ricciae</name>
    <name type="common">Rotifer</name>
    <dbReference type="NCBI Taxonomy" id="249248"/>
    <lineage>
        <taxon>Eukaryota</taxon>
        <taxon>Metazoa</taxon>
        <taxon>Spiralia</taxon>
        <taxon>Gnathifera</taxon>
        <taxon>Rotifera</taxon>
        <taxon>Eurotatoria</taxon>
        <taxon>Bdelloidea</taxon>
        <taxon>Adinetida</taxon>
        <taxon>Adinetidae</taxon>
        <taxon>Adineta</taxon>
    </lineage>
</organism>
<evidence type="ECO:0000256" key="2">
    <source>
        <dbReference type="SAM" id="SignalP"/>
    </source>
</evidence>
<dbReference type="EMBL" id="CAJNOR010000839">
    <property type="protein sequence ID" value="CAF1018822.1"/>
    <property type="molecule type" value="Genomic_DNA"/>
</dbReference>
<evidence type="ECO:0000256" key="1">
    <source>
        <dbReference type="SAM" id="MobiDB-lite"/>
    </source>
</evidence>
<evidence type="ECO:0000313" key="4">
    <source>
        <dbReference type="EMBL" id="CAF1018822.1"/>
    </source>
</evidence>
<feature type="signal peptide" evidence="2">
    <location>
        <begin position="1"/>
        <end position="20"/>
    </location>
</feature>
<dbReference type="GO" id="GO:0006801">
    <property type="term" value="P:superoxide metabolic process"/>
    <property type="evidence" value="ECO:0007669"/>
    <property type="project" value="InterPro"/>
</dbReference>
<feature type="domain" description="Superoxide dismutase copper/zinc binding" evidence="3">
    <location>
        <begin position="38"/>
        <end position="178"/>
    </location>
</feature>
<gene>
    <name evidence="4" type="ORF">XAT740_LOCUS14121</name>
</gene>
<dbReference type="InterPro" id="IPR001424">
    <property type="entry name" value="SOD_Cu_Zn_dom"/>
</dbReference>
<dbReference type="GO" id="GO:0005507">
    <property type="term" value="F:copper ion binding"/>
    <property type="evidence" value="ECO:0007669"/>
    <property type="project" value="InterPro"/>
</dbReference>
<proteinExistence type="predicted"/>
<sequence>MKDIFVVAIFIFALINTADQSIHANAQMYLSGTNDYMGEVNFYMEEQPFGVVISGSVNRLRPSSVLGFHIHSKPIDDSHNCTAGGAHFNPYNVSHGMPRDPITQRHIGDLGNIQTDETGRAYVGLVDHYMSLGTYNNLTDVLGLPLMIHNLTDDGGHTGKGQSNTTGNAGTPIACGTIRLG</sequence>
<evidence type="ECO:0000313" key="5">
    <source>
        <dbReference type="Proteomes" id="UP000663828"/>
    </source>
</evidence>
<evidence type="ECO:0000259" key="3">
    <source>
        <dbReference type="Pfam" id="PF00080"/>
    </source>
</evidence>
<feature type="compositionally biased region" description="Polar residues" evidence="1">
    <location>
        <begin position="160"/>
        <end position="169"/>
    </location>
</feature>
<feature type="chain" id="PRO_5032330049" description="Superoxide dismutase copper/zinc binding domain-containing protein" evidence="2">
    <location>
        <begin position="21"/>
        <end position="181"/>
    </location>
</feature>
<feature type="region of interest" description="Disordered" evidence="1">
    <location>
        <begin position="157"/>
        <end position="181"/>
    </location>
</feature>
<dbReference type="InterPro" id="IPR024134">
    <property type="entry name" value="SOD_Cu/Zn_/chaperone"/>
</dbReference>
<dbReference type="AlphaFoldDB" id="A0A814I501"/>
<dbReference type="InterPro" id="IPR036423">
    <property type="entry name" value="SOD-like_Cu/Zn_dom_sf"/>
</dbReference>
<dbReference type="Proteomes" id="UP000663828">
    <property type="component" value="Unassembled WGS sequence"/>
</dbReference>